<sequence>MWAFAGVVMGQRKHEVTQTFSAFLQLMISFPSSFNSQVNNGDVELQRSQSSDIVICYTSATPFHVRLLRDFLVKSPM</sequence>
<evidence type="ECO:0000313" key="1">
    <source>
        <dbReference type="EMBL" id="KAJ0963380.1"/>
    </source>
</evidence>
<accession>A0A9D5BZ36</accession>
<name>A0A9D5BZ36_9LILI</name>
<dbReference type="OrthoDB" id="10038475at2759"/>
<reference evidence="1" key="1">
    <citation type="submission" date="2021-03" db="EMBL/GenBank/DDBJ databases">
        <authorList>
            <person name="Li Z."/>
            <person name="Yang C."/>
        </authorList>
    </citation>
    <scope>NUCLEOTIDE SEQUENCE</scope>
    <source>
        <strain evidence="1">Dzin_1.0</strain>
        <tissue evidence="1">Leaf</tissue>
    </source>
</reference>
<proteinExistence type="predicted"/>
<organism evidence="1 2">
    <name type="scientific">Dioscorea zingiberensis</name>
    <dbReference type="NCBI Taxonomy" id="325984"/>
    <lineage>
        <taxon>Eukaryota</taxon>
        <taxon>Viridiplantae</taxon>
        <taxon>Streptophyta</taxon>
        <taxon>Embryophyta</taxon>
        <taxon>Tracheophyta</taxon>
        <taxon>Spermatophyta</taxon>
        <taxon>Magnoliopsida</taxon>
        <taxon>Liliopsida</taxon>
        <taxon>Dioscoreales</taxon>
        <taxon>Dioscoreaceae</taxon>
        <taxon>Dioscorea</taxon>
    </lineage>
</organism>
<reference evidence="1" key="2">
    <citation type="journal article" date="2022" name="Hortic Res">
        <title>The genome of Dioscorea zingiberensis sheds light on the biosynthesis, origin and evolution of the medicinally important diosgenin saponins.</title>
        <authorList>
            <person name="Li Y."/>
            <person name="Tan C."/>
            <person name="Li Z."/>
            <person name="Guo J."/>
            <person name="Li S."/>
            <person name="Chen X."/>
            <person name="Wang C."/>
            <person name="Dai X."/>
            <person name="Yang H."/>
            <person name="Song W."/>
            <person name="Hou L."/>
            <person name="Xu J."/>
            <person name="Tong Z."/>
            <person name="Xu A."/>
            <person name="Yuan X."/>
            <person name="Wang W."/>
            <person name="Yang Q."/>
            <person name="Chen L."/>
            <person name="Sun Z."/>
            <person name="Wang K."/>
            <person name="Pan B."/>
            <person name="Chen J."/>
            <person name="Bao Y."/>
            <person name="Liu F."/>
            <person name="Qi X."/>
            <person name="Gang D.R."/>
            <person name="Wen J."/>
            <person name="Li J."/>
        </authorList>
    </citation>
    <scope>NUCLEOTIDE SEQUENCE</scope>
    <source>
        <strain evidence="1">Dzin_1.0</strain>
    </source>
</reference>
<dbReference type="EMBL" id="JAGGNH010000009">
    <property type="protein sequence ID" value="KAJ0963380.1"/>
    <property type="molecule type" value="Genomic_DNA"/>
</dbReference>
<gene>
    <name evidence="1" type="ORF">J5N97_028502</name>
</gene>
<evidence type="ECO:0000313" key="2">
    <source>
        <dbReference type="Proteomes" id="UP001085076"/>
    </source>
</evidence>
<keyword evidence="2" id="KW-1185">Reference proteome</keyword>
<dbReference type="Proteomes" id="UP001085076">
    <property type="component" value="Miscellaneous, Linkage group lg09"/>
</dbReference>
<protein>
    <submittedName>
        <fullName evidence="1">Uncharacterized protein</fullName>
    </submittedName>
</protein>
<comment type="caution">
    <text evidence="1">The sequence shown here is derived from an EMBL/GenBank/DDBJ whole genome shotgun (WGS) entry which is preliminary data.</text>
</comment>
<dbReference type="AlphaFoldDB" id="A0A9D5BZ36"/>